<reference evidence="1" key="1">
    <citation type="journal article" date="2014" name="Front. Microbiol.">
        <title>High frequency of phylogenetically diverse reductive dehalogenase-homologous genes in deep subseafloor sedimentary metagenomes.</title>
        <authorList>
            <person name="Kawai M."/>
            <person name="Futagami T."/>
            <person name="Toyoda A."/>
            <person name="Takaki Y."/>
            <person name="Nishi S."/>
            <person name="Hori S."/>
            <person name="Arai W."/>
            <person name="Tsubouchi T."/>
            <person name="Morono Y."/>
            <person name="Uchiyama I."/>
            <person name="Ito T."/>
            <person name="Fujiyama A."/>
            <person name="Inagaki F."/>
            <person name="Takami H."/>
        </authorList>
    </citation>
    <scope>NUCLEOTIDE SEQUENCE</scope>
    <source>
        <strain evidence="1">Expedition CK06-06</strain>
    </source>
</reference>
<comment type="caution">
    <text evidence="1">The sequence shown here is derived from an EMBL/GenBank/DDBJ whole genome shotgun (WGS) entry which is preliminary data.</text>
</comment>
<protein>
    <recommendedName>
        <fullName evidence="2">Ribosomal protein L30 ferredoxin-like fold domain-containing protein</fullName>
    </recommendedName>
</protein>
<organism evidence="1">
    <name type="scientific">marine sediment metagenome</name>
    <dbReference type="NCBI Taxonomy" id="412755"/>
    <lineage>
        <taxon>unclassified sequences</taxon>
        <taxon>metagenomes</taxon>
        <taxon>ecological metagenomes</taxon>
    </lineage>
</organism>
<gene>
    <name evidence="1" type="ORF">S01H4_20021</name>
</gene>
<evidence type="ECO:0008006" key="2">
    <source>
        <dbReference type="Google" id="ProtNLM"/>
    </source>
</evidence>
<accession>X1AL54</accession>
<dbReference type="AlphaFoldDB" id="X1AL54"/>
<evidence type="ECO:0000313" key="1">
    <source>
        <dbReference type="EMBL" id="GAG60711.1"/>
    </source>
</evidence>
<dbReference type="EMBL" id="BART01008971">
    <property type="protein sequence ID" value="GAG60711.1"/>
    <property type="molecule type" value="Genomic_DNA"/>
</dbReference>
<dbReference type="InterPro" id="IPR036919">
    <property type="entry name" value="Ribo_uL30_ferredoxin-like_sf"/>
</dbReference>
<dbReference type="SUPFAM" id="SSF55129">
    <property type="entry name" value="Ribosomal protein L30p/L7e"/>
    <property type="match status" value="1"/>
</dbReference>
<proteinExistence type="predicted"/>
<name>X1AL54_9ZZZZ</name>
<dbReference type="Gene3D" id="3.30.1390.20">
    <property type="entry name" value="Ribosomal protein L30, ferredoxin-like fold domain"/>
    <property type="match status" value="1"/>
</dbReference>
<sequence length="49" mass="5756">ELKALPGLKKVFRLHPPRKGYKSTKRPFKDFGDLGYRGERINELILKMI</sequence>
<feature type="non-terminal residue" evidence="1">
    <location>
        <position position="1"/>
    </location>
</feature>